<dbReference type="EMBL" id="CATNWA010013588">
    <property type="protein sequence ID" value="CAI9565531.1"/>
    <property type="molecule type" value="Genomic_DNA"/>
</dbReference>
<keyword evidence="2 11" id="KW-1003">Cell membrane</keyword>
<feature type="transmembrane region" description="Helical" evidence="11">
    <location>
        <begin position="44"/>
        <end position="66"/>
    </location>
</feature>
<evidence type="ECO:0000256" key="3">
    <source>
        <dbReference type="ARBA" id="ARBA00022692"/>
    </source>
</evidence>
<evidence type="ECO:0000259" key="12">
    <source>
        <dbReference type="PROSITE" id="PS50262"/>
    </source>
</evidence>
<feature type="domain" description="G-protein coupled receptors family 1 profile" evidence="12">
    <location>
        <begin position="59"/>
        <end position="264"/>
    </location>
</feature>
<dbReference type="InterPro" id="IPR050516">
    <property type="entry name" value="Olfactory_GPCR"/>
</dbReference>
<dbReference type="PROSITE" id="PS00237">
    <property type="entry name" value="G_PROTEIN_RECEP_F1_1"/>
    <property type="match status" value="1"/>
</dbReference>
<keyword evidence="5 11" id="KW-1133">Transmembrane helix</keyword>
<evidence type="ECO:0000256" key="6">
    <source>
        <dbReference type="ARBA" id="ARBA00023040"/>
    </source>
</evidence>
<protein>
    <recommendedName>
        <fullName evidence="11">Olfactory receptor</fullName>
    </recommendedName>
</protein>
<evidence type="ECO:0000256" key="7">
    <source>
        <dbReference type="ARBA" id="ARBA00023136"/>
    </source>
</evidence>
<comment type="subcellular location">
    <subcellularLocation>
        <location evidence="1 11">Cell membrane</location>
        <topology evidence="1 11">Multi-pass membrane protein</topology>
    </subcellularLocation>
</comment>
<keyword evidence="14" id="KW-1185">Reference proteome</keyword>
<keyword evidence="4 11" id="KW-0552">Olfaction</keyword>
<dbReference type="Pfam" id="PF00001">
    <property type="entry name" value="7tm_1"/>
    <property type="match status" value="1"/>
</dbReference>
<evidence type="ECO:0000256" key="10">
    <source>
        <dbReference type="RuleBase" id="RU000688"/>
    </source>
</evidence>
<dbReference type="Gene3D" id="1.20.1070.10">
    <property type="entry name" value="Rhodopsin 7-helix transmembrane proteins"/>
    <property type="match status" value="1"/>
</dbReference>
<evidence type="ECO:0000313" key="13">
    <source>
        <dbReference type="EMBL" id="CAI9565531.1"/>
    </source>
</evidence>
<comment type="similarity">
    <text evidence="10">Belongs to the G-protein coupled receptor 1 family.</text>
</comment>
<feature type="transmembrane region" description="Helical" evidence="11">
    <location>
        <begin position="217"/>
        <end position="238"/>
    </location>
</feature>
<evidence type="ECO:0000256" key="8">
    <source>
        <dbReference type="ARBA" id="ARBA00023170"/>
    </source>
</evidence>
<feature type="transmembrane region" description="Helical" evidence="11">
    <location>
        <begin position="158"/>
        <end position="179"/>
    </location>
</feature>
<feature type="transmembrane region" description="Helical" evidence="11">
    <location>
        <begin position="78"/>
        <end position="96"/>
    </location>
</feature>
<evidence type="ECO:0000256" key="1">
    <source>
        <dbReference type="ARBA" id="ARBA00004651"/>
    </source>
</evidence>
<gene>
    <name evidence="13" type="ORF">SPARVUS_LOCUS6083967</name>
</gene>
<dbReference type="SUPFAM" id="SSF81321">
    <property type="entry name" value="Family A G protein-coupled receptor-like"/>
    <property type="match status" value="1"/>
</dbReference>
<reference evidence="13" key="1">
    <citation type="submission" date="2023-05" db="EMBL/GenBank/DDBJ databases">
        <authorList>
            <person name="Stuckert A."/>
        </authorList>
    </citation>
    <scope>NUCLEOTIDE SEQUENCE</scope>
</reference>
<evidence type="ECO:0000256" key="9">
    <source>
        <dbReference type="ARBA" id="ARBA00023224"/>
    </source>
</evidence>
<proteinExistence type="inferred from homology"/>
<name>A0ABN9D2J0_9NEOB</name>
<keyword evidence="11" id="KW-0716">Sensory transduction</keyword>
<keyword evidence="3 10" id="KW-0812">Transmembrane</keyword>
<evidence type="ECO:0000313" key="14">
    <source>
        <dbReference type="Proteomes" id="UP001162483"/>
    </source>
</evidence>
<keyword evidence="8 10" id="KW-0675">Receptor</keyword>
<accession>A0ABN9D2J0</accession>
<comment type="caution">
    <text evidence="13">The sequence shown here is derived from an EMBL/GenBank/DDBJ whole genome shotgun (WGS) entry which is preliminary data.</text>
</comment>
<keyword evidence="7 11" id="KW-0472">Membrane</keyword>
<organism evidence="13 14">
    <name type="scientific">Staurois parvus</name>
    <dbReference type="NCBI Taxonomy" id="386267"/>
    <lineage>
        <taxon>Eukaryota</taxon>
        <taxon>Metazoa</taxon>
        <taxon>Chordata</taxon>
        <taxon>Craniata</taxon>
        <taxon>Vertebrata</taxon>
        <taxon>Euteleostomi</taxon>
        <taxon>Amphibia</taxon>
        <taxon>Batrachia</taxon>
        <taxon>Anura</taxon>
        <taxon>Neobatrachia</taxon>
        <taxon>Ranoidea</taxon>
        <taxon>Ranidae</taxon>
        <taxon>Staurois</taxon>
    </lineage>
</organism>
<evidence type="ECO:0000256" key="11">
    <source>
        <dbReference type="RuleBase" id="RU363047"/>
    </source>
</evidence>
<evidence type="ECO:0000256" key="4">
    <source>
        <dbReference type="ARBA" id="ARBA00022725"/>
    </source>
</evidence>
<evidence type="ECO:0000256" key="2">
    <source>
        <dbReference type="ARBA" id="ARBA00022475"/>
    </source>
</evidence>
<dbReference type="PRINTS" id="PR00245">
    <property type="entry name" value="OLFACTORYR"/>
</dbReference>
<dbReference type="InterPro" id="IPR017452">
    <property type="entry name" value="GPCR_Rhodpsn_7TM"/>
</dbReference>
<keyword evidence="9 10" id="KW-0807">Transducer</keyword>
<dbReference type="PRINTS" id="PR00237">
    <property type="entry name" value="GPCRRHODOPSN"/>
</dbReference>
<feature type="transmembrane region" description="Helical" evidence="11">
    <location>
        <begin position="116"/>
        <end position="138"/>
    </location>
</feature>
<dbReference type="InterPro" id="IPR000276">
    <property type="entry name" value="GPCR_Rhodpsn"/>
</dbReference>
<sequence>MTLSGAGDCGRNNIHFIFCGRNVTLESEFVLLGFSFHARFCHPLFLLLLNPSIIRFLYGNLLIQILVFSDQQLQSPMFLFLSNLFILDICFINTTVPKMLQGFLPGGKSISLLACFVQSYTFFFVGVSTFFLLAIMSFDRYVAICHPLHYPAIMPQNLCIKLIASVFILAFFVVLTPSIRILKLPFCSNLVNHFFCDVSLLLMNSCINTSSIQLQEIVASSITLISYLLVTLIAYVYIVKTILNIPSIEGRKKKGSPHALPMLW</sequence>
<dbReference type="InterPro" id="IPR000725">
    <property type="entry name" value="Olfact_rcpt"/>
</dbReference>
<evidence type="ECO:0000256" key="5">
    <source>
        <dbReference type="ARBA" id="ARBA00022989"/>
    </source>
</evidence>
<dbReference type="PROSITE" id="PS50262">
    <property type="entry name" value="G_PROTEIN_RECEP_F1_2"/>
    <property type="match status" value="1"/>
</dbReference>
<dbReference type="Proteomes" id="UP001162483">
    <property type="component" value="Unassembled WGS sequence"/>
</dbReference>
<dbReference type="PANTHER" id="PTHR26452">
    <property type="entry name" value="OLFACTORY RECEPTOR"/>
    <property type="match status" value="1"/>
</dbReference>
<keyword evidence="6 10" id="KW-0297">G-protein coupled receptor</keyword>